<comment type="caution">
    <text evidence="2">The sequence shown here is derived from an EMBL/GenBank/DDBJ whole genome shotgun (WGS) entry which is preliminary data.</text>
</comment>
<proteinExistence type="predicted"/>
<keyword evidence="1" id="KW-0732">Signal</keyword>
<dbReference type="InterPro" id="IPR053143">
    <property type="entry name" value="Arylsulfate_ST"/>
</dbReference>
<organism evidence="2 3">
    <name type="scientific">Candidatus Aquitaenariimonas noxiae</name>
    <dbReference type="NCBI Taxonomy" id="1974741"/>
    <lineage>
        <taxon>Bacteria</taxon>
        <taxon>Pseudomonadati</taxon>
        <taxon>Candidatus Omnitrophota</taxon>
        <taxon>Candidatus Aquitaenariimonas</taxon>
    </lineage>
</organism>
<dbReference type="PANTHER" id="PTHR35340:SF5">
    <property type="entry name" value="ASST-DOMAIN-CONTAINING PROTEIN"/>
    <property type="match status" value="1"/>
</dbReference>
<feature type="chain" id="PRO_5014331784" description="Aryl sulfotransferase" evidence="1">
    <location>
        <begin position="27"/>
        <end position="470"/>
    </location>
</feature>
<dbReference type="Gene3D" id="2.120.10.30">
    <property type="entry name" value="TolB, C-terminal domain"/>
    <property type="match status" value="1"/>
</dbReference>
<dbReference type="Proteomes" id="UP000230052">
    <property type="component" value="Unassembled WGS sequence"/>
</dbReference>
<sequence>MLVSKRKKIGAITVLLIISFAYLCHHQNQKCSALKKPADQLEALRSLPYVSSTNEKIENTISGVTAYNSEKAFNGYNLYTDYSRRAYLIDMHGKIAHEWLFPFEGRWEHLVLLKNGQIIAICVGKCIIKLNIDSEVLWAYTLNVNHDIVMPAENTFIVPFSENSILYNSRRVHFDSLLWFSENGEIVEKWSTFKNLGKLKKLHSKTLLDERAYVKATGIARIDRRIEKALDDIRALYLSIENLIKGEVIHSKLDPFEYAREEDISKLKMRKVEFRTGITKLIRRSLGIATYYEYYHLNSIHLVPDTQLGRKDDRFKKGNYIICLRNVSLIAILDRESKEIVWSWGAKELDWPHAPSMTYEGTILVFDNGTHRKYSRVLEINPLTGKIVWEYKTNPPQSFFSDCWGYCQRLPNGNTLICDSGKGRVFEITKENELVWEFFNPFAENGNRKKIYRMIRIPKEYAKECLGLSD</sequence>
<dbReference type="InterPro" id="IPR039535">
    <property type="entry name" value="ASST-like"/>
</dbReference>
<evidence type="ECO:0000313" key="2">
    <source>
        <dbReference type="EMBL" id="PIU42412.1"/>
    </source>
</evidence>
<dbReference type="InterPro" id="IPR011042">
    <property type="entry name" value="6-blade_b-propeller_TolB-like"/>
</dbReference>
<dbReference type="Pfam" id="PF14269">
    <property type="entry name" value="Arylsulfotran_2"/>
    <property type="match status" value="1"/>
</dbReference>
<dbReference type="InterPro" id="IPR011044">
    <property type="entry name" value="Quino_amine_DH_bsu"/>
</dbReference>
<evidence type="ECO:0008006" key="4">
    <source>
        <dbReference type="Google" id="ProtNLM"/>
    </source>
</evidence>
<dbReference type="EMBL" id="PEWV01000006">
    <property type="protein sequence ID" value="PIU42412.1"/>
    <property type="molecule type" value="Genomic_DNA"/>
</dbReference>
<name>A0A2J0KV85_9BACT</name>
<protein>
    <recommendedName>
        <fullName evidence="4">Aryl sulfotransferase</fullName>
    </recommendedName>
</protein>
<dbReference type="AlphaFoldDB" id="A0A2J0KV85"/>
<feature type="signal peptide" evidence="1">
    <location>
        <begin position="1"/>
        <end position="26"/>
    </location>
</feature>
<accession>A0A2J0KV85</accession>
<gene>
    <name evidence="2" type="ORF">COS99_00340</name>
</gene>
<evidence type="ECO:0000256" key="1">
    <source>
        <dbReference type="SAM" id="SignalP"/>
    </source>
</evidence>
<dbReference type="SUPFAM" id="SSF50969">
    <property type="entry name" value="YVTN repeat-like/Quinoprotein amine dehydrogenase"/>
    <property type="match status" value="1"/>
</dbReference>
<reference evidence="2 3" key="1">
    <citation type="submission" date="2017-09" db="EMBL/GenBank/DDBJ databases">
        <title>Depth-based differentiation of microbial function through sediment-hosted aquifers and enrichment of novel symbionts in the deep terrestrial subsurface.</title>
        <authorList>
            <person name="Probst A.J."/>
            <person name="Ladd B."/>
            <person name="Jarett J.K."/>
            <person name="Geller-Mcgrath D.E."/>
            <person name="Sieber C.M."/>
            <person name="Emerson J.B."/>
            <person name="Anantharaman K."/>
            <person name="Thomas B.C."/>
            <person name="Malmstrom R."/>
            <person name="Stieglmeier M."/>
            <person name="Klingl A."/>
            <person name="Woyke T."/>
            <person name="Ryan C.M."/>
            <person name="Banfield J.F."/>
        </authorList>
    </citation>
    <scope>NUCLEOTIDE SEQUENCE [LARGE SCALE GENOMIC DNA]</scope>
    <source>
        <strain evidence="2">CG07_land_8_20_14_0_80_42_15</strain>
    </source>
</reference>
<dbReference type="PANTHER" id="PTHR35340">
    <property type="entry name" value="PQQ ENZYME REPEAT PROTEIN-RELATED"/>
    <property type="match status" value="1"/>
</dbReference>
<evidence type="ECO:0000313" key="3">
    <source>
        <dbReference type="Proteomes" id="UP000230052"/>
    </source>
</evidence>